<proteinExistence type="predicted"/>
<reference evidence="1" key="1">
    <citation type="submission" date="2020-05" db="EMBL/GenBank/DDBJ databases">
        <title>Large-scale comparative analyses of tick genomes elucidate their genetic diversity and vector capacities.</title>
        <authorList>
            <person name="Jia N."/>
            <person name="Wang J."/>
            <person name="Shi W."/>
            <person name="Du L."/>
            <person name="Sun Y."/>
            <person name="Zhan W."/>
            <person name="Jiang J."/>
            <person name="Wang Q."/>
            <person name="Zhang B."/>
            <person name="Ji P."/>
            <person name="Sakyi L.B."/>
            <person name="Cui X."/>
            <person name="Yuan T."/>
            <person name="Jiang B."/>
            <person name="Yang W."/>
            <person name="Lam T.T.-Y."/>
            <person name="Chang Q."/>
            <person name="Ding S."/>
            <person name="Wang X."/>
            <person name="Zhu J."/>
            <person name="Ruan X."/>
            <person name="Zhao L."/>
            <person name="Wei J."/>
            <person name="Que T."/>
            <person name="Du C."/>
            <person name="Cheng J."/>
            <person name="Dai P."/>
            <person name="Han X."/>
            <person name="Huang E."/>
            <person name="Gao Y."/>
            <person name="Liu J."/>
            <person name="Shao H."/>
            <person name="Ye R."/>
            <person name="Li L."/>
            <person name="Wei W."/>
            <person name="Wang X."/>
            <person name="Wang C."/>
            <person name="Yang T."/>
            <person name="Huo Q."/>
            <person name="Li W."/>
            <person name="Guo W."/>
            <person name="Chen H."/>
            <person name="Zhou L."/>
            <person name="Ni X."/>
            <person name="Tian J."/>
            <person name="Zhou Y."/>
            <person name="Sheng Y."/>
            <person name="Liu T."/>
            <person name="Pan Y."/>
            <person name="Xia L."/>
            <person name="Li J."/>
            <person name="Zhao F."/>
            <person name="Cao W."/>
        </authorList>
    </citation>
    <scope>NUCLEOTIDE SEQUENCE</scope>
    <source>
        <strain evidence="1">Dsil-2018</strain>
    </source>
</reference>
<sequence length="717" mass="79906">MENAWYAQQHRRSTQELVNESVTSEQFYFPCTRTTDNRVCRLVRYLSACNRLFCRLGIQLEEQDDDDQGDLQLVSVPGKRFGAEENGLSASGVSFILSLLTSLLESHRCVVVVDVDYIAASALGAVLNGMPALKRVSVSRQSATKTSDVQLVCDVVASLKKIRELRMFNKGHAVYLELRSVHTLLRNNKTLTSLDIGDLETSKSYSLMLTQALIENTSITRLAVSSCIFTCGPTNSAEAFAKYLAKKNSALQSLTLKAFRPVDRNALTNLVEAITAADRLEDLTAELQLVCLEEMSLLAKTLKNRSLRRVNIAGVKCWARFPQPRTAALLRQQRGRIVQPWLSVIAENSSVLTLSMNLSGLGTEECCALLRAVGRNKSLQCVSICNLPAGHGLREACSVIQDGGMTHRVIIEDHHLSPENIRVLRDCTLVTSVTISYKDITDRDILFRAFRVLSDCPHVTSLSVEDHLDVTDETVMLTMAVYIQQSLTLRNLRLSLKGRFYDSLALYPTESPSPVIMALSSNCSLRSVSLHMRLSDVDCQSLAEAVSISPLLSELSFPASRHTFNVAFLSYLSPNLSRNYTLLRIELPSVPGYETKTWAIRNIARRNYNIFSRAARFVMGQRDPQCARALALVSDHPNFVELIQSKARVGAAEAAAMISRARKTYSSLDEFMKMAGVVKHGVECFPRRDGKAQLVNLNEYCWLEVRKYLSLLDVEDN</sequence>
<organism evidence="1 2">
    <name type="scientific">Dermacentor silvarum</name>
    <name type="common">Tick</name>
    <dbReference type="NCBI Taxonomy" id="543639"/>
    <lineage>
        <taxon>Eukaryota</taxon>
        <taxon>Metazoa</taxon>
        <taxon>Ecdysozoa</taxon>
        <taxon>Arthropoda</taxon>
        <taxon>Chelicerata</taxon>
        <taxon>Arachnida</taxon>
        <taxon>Acari</taxon>
        <taxon>Parasitiformes</taxon>
        <taxon>Ixodida</taxon>
        <taxon>Ixodoidea</taxon>
        <taxon>Ixodidae</taxon>
        <taxon>Rhipicephalinae</taxon>
        <taxon>Dermacentor</taxon>
    </lineage>
</organism>
<keyword evidence="2" id="KW-1185">Reference proteome</keyword>
<gene>
    <name evidence="1" type="ORF">HPB49_014005</name>
</gene>
<dbReference type="EMBL" id="CM023471">
    <property type="protein sequence ID" value="KAH7966137.1"/>
    <property type="molecule type" value="Genomic_DNA"/>
</dbReference>
<comment type="caution">
    <text evidence="1">The sequence shown here is derived from an EMBL/GenBank/DDBJ whole genome shotgun (WGS) entry which is preliminary data.</text>
</comment>
<evidence type="ECO:0000313" key="1">
    <source>
        <dbReference type="EMBL" id="KAH7966137.1"/>
    </source>
</evidence>
<name>A0ACB8DD90_DERSI</name>
<protein>
    <submittedName>
        <fullName evidence="1">Uncharacterized protein</fullName>
    </submittedName>
</protein>
<evidence type="ECO:0000313" key="2">
    <source>
        <dbReference type="Proteomes" id="UP000821865"/>
    </source>
</evidence>
<accession>A0ACB8DD90</accession>
<dbReference type="Proteomes" id="UP000821865">
    <property type="component" value="Chromosome 2"/>
</dbReference>